<keyword evidence="1" id="KW-1133">Transmembrane helix</keyword>
<evidence type="ECO:0008006" key="4">
    <source>
        <dbReference type="Google" id="ProtNLM"/>
    </source>
</evidence>
<proteinExistence type="predicted"/>
<name>A0ABU2E5R2_9BURK</name>
<evidence type="ECO:0000313" key="3">
    <source>
        <dbReference type="Proteomes" id="UP001248067"/>
    </source>
</evidence>
<feature type="transmembrane region" description="Helical" evidence="1">
    <location>
        <begin position="61"/>
        <end position="79"/>
    </location>
</feature>
<keyword evidence="1" id="KW-0472">Membrane</keyword>
<dbReference type="EMBL" id="VJSY01000024">
    <property type="protein sequence ID" value="MDR8754984.1"/>
    <property type="molecule type" value="Genomic_DNA"/>
</dbReference>
<evidence type="ECO:0000313" key="2">
    <source>
        <dbReference type="EMBL" id="MDR8754984.1"/>
    </source>
</evidence>
<gene>
    <name evidence="2" type="ORF">FEQ00_03410</name>
</gene>
<reference evidence="2 3" key="1">
    <citation type="submission" date="2019-06" db="EMBL/GenBank/DDBJ databases">
        <title>Evolution of Burkholderia multivorans in the lungs of Cystic Fibrosis patients.</title>
        <authorList>
            <person name="Moreira L.M."/>
        </authorList>
    </citation>
    <scope>NUCLEOTIDE SEQUENCE [LARGE SCALE GENOMIC DNA]</scope>
    <source>
        <strain evidence="2 3">VC13239</strain>
    </source>
</reference>
<sequence length="80" mass="9346">MVWQWLENPYWQVLTGETYLQTRPAIDPSSLTRWRKRLGEATVEELFVGAGRNVQMILRKLRLFYALILAVLLNGRTVTP</sequence>
<protein>
    <recommendedName>
        <fullName evidence="4">Transposase</fullName>
    </recommendedName>
</protein>
<keyword evidence="3" id="KW-1185">Reference proteome</keyword>
<organism evidence="2 3">
    <name type="scientific">Burkholderia pseudomultivorans</name>
    <dbReference type="NCBI Taxonomy" id="1207504"/>
    <lineage>
        <taxon>Bacteria</taxon>
        <taxon>Pseudomonadati</taxon>
        <taxon>Pseudomonadota</taxon>
        <taxon>Betaproteobacteria</taxon>
        <taxon>Burkholderiales</taxon>
        <taxon>Burkholderiaceae</taxon>
        <taxon>Burkholderia</taxon>
        <taxon>Burkholderia cepacia complex</taxon>
    </lineage>
</organism>
<accession>A0ABU2E5R2</accession>
<dbReference type="Proteomes" id="UP001248067">
    <property type="component" value="Unassembled WGS sequence"/>
</dbReference>
<keyword evidence="1" id="KW-0812">Transmembrane</keyword>
<comment type="caution">
    <text evidence="2">The sequence shown here is derived from an EMBL/GenBank/DDBJ whole genome shotgun (WGS) entry which is preliminary data.</text>
</comment>
<evidence type="ECO:0000256" key="1">
    <source>
        <dbReference type="SAM" id="Phobius"/>
    </source>
</evidence>